<dbReference type="PANTHER" id="PTHR38834:SF3">
    <property type="entry name" value="SOLUTE-BINDING PROTEIN FAMILY 3_N-TERMINAL DOMAIN-CONTAINING PROTEIN"/>
    <property type="match status" value="1"/>
</dbReference>
<evidence type="ECO:0000313" key="2">
    <source>
        <dbReference type="Proteomes" id="UP001501757"/>
    </source>
</evidence>
<reference evidence="2" key="1">
    <citation type="journal article" date="2019" name="Int. J. Syst. Evol. Microbiol.">
        <title>The Global Catalogue of Microorganisms (GCM) 10K type strain sequencing project: providing services to taxonomists for standard genome sequencing and annotation.</title>
        <authorList>
            <consortium name="The Broad Institute Genomics Platform"/>
            <consortium name="The Broad Institute Genome Sequencing Center for Infectious Disease"/>
            <person name="Wu L."/>
            <person name="Ma J."/>
        </authorList>
    </citation>
    <scope>NUCLEOTIDE SEQUENCE [LARGE SCALE GENOMIC DNA]</scope>
    <source>
        <strain evidence="2">JCM 13378</strain>
    </source>
</reference>
<dbReference type="SUPFAM" id="SSF53850">
    <property type="entry name" value="Periplasmic binding protein-like II"/>
    <property type="match status" value="1"/>
</dbReference>
<comment type="caution">
    <text evidence="1">The sequence shown here is derived from an EMBL/GenBank/DDBJ whole genome shotgun (WGS) entry which is preliminary data.</text>
</comment>
<keyword evidence="2" id="KW-1185">Reference proteome</keyword>
<accession>A0ABP3H3P8</accession>
<sequence length="249" mass="27728">MYKLPNPFPISLAACLLIALATSLMPLQSRALPLKVVTEISPPAQTLVDGQVSGVVTARVRKVLTDANQAAQIRAYPWARAYDLALSTPNTLIYAMARTPQREALFKWIGPVGRYALGFMQLSRSLPVKIQTLQDAKAYMIAVQRQDVALEVLKQHGFEEGKQLLVTADIQQSWTLLLKNKVDLVIDDPDAIDDMLQSMQLETSDVRFAYMIPELEQLTYLAASLNTSDSLVDALRQSLQKQQFQLSQP</sequence>
<evidence type="ECO:0000313" key="1">
    <source>
        <dbReference type="EMBL" id="GAA0359970.1"/>
    </source>
</evidence>
<dbReference type="EMBL" id="BAAAEI010000014">
    <property type="protein sequence ID" value="GAA0359970.1"/>
    <property type="molecule type" value="Genomic_DNA"/>
</dbReference>
<dbReference type="PROSITE" id="PS51257">
    <property type="entry name" value="PROKAR_LIPOPROTEIN"/>
    <property type="match status" value="1"/>
</dbReference>
<dbReference type="PANTHER" id="PTHR38834">
    <property type="entry name" value="PERIPLASMIC SUBSTRATE BINDING PROTEIN FAMILY 3"/>
    <property type="match status" value="1"/>
</dbReference>
<gene>
    <name evidence="1" type="ORF">GCM10009092_25220</name>
</gene>
<protein>
    <submittedName>
        <fullName evidence="1">Transporter substrate-binding domain-containing protein</fullName>
    </submittedName>
</protein>
<organism evidence="1 2">
    <name type="scientific">Bowmanella denitrificans</name>
    <dbReference type="NCBI Taxonomy" id="366582"/>
    <lineage>
        <taxon>Bacteria</taxon>
        <taxon>Pseudomonadati</taxon>
        <taxon>Pseudomonadota</taxon>
        <taxon>Gammaproteobacteria</taxon>
        <taxon>Alteromonadales</taxon>
        <taxon>Alteromonadaceae</taxon>
        <taxon>Bowmanella</taxon>
    </lineage>
</organism>
<name>A0ABP3H3P8_9ALTE</name>
<dbReference type="Proteomes" id="UP001501757">
    <property type="component" value="Unassembled WGS sequence"/>
</dbReference>
<dbReference type="Gene3D" id="3.40.190.10">
    <property type="entry name" value="Periplasmic binding protein-like II"/>
    <property type="match status" value="2"/>
</dbReference>
<dbReference type="RefSeq" id="WP_343845317.1">
    <property type="nucleotide sequence ID" value="NZ_BAAAEI010000014.1"/>
</dbReference>
<proteinExistence type="predicted"/>